<dbReference type="InterPro" id="IPR043738">
    <property type="entry name" value="DUF5683"/>
</dbReference>
<reference evidence="4" key="1">
    <citation type="journal article" date="2019" name="Int. J. Syst. Evol. Microbiol.">
        <title>The Global Catalogue of Microorganisms (GCM) 10K type strain sequencing project: providing services to taxonomists for standard genome sequencing and annotation.</title>
        <authorList>
            <consortium name="The Broad Institute Genomics Platform"/>
            <consortium name="The Broad Institute Genome Sequencing Center for Infectious Disease"/>
            <person name="Wu L."/>
            <person name="Ma J."/>
        </authorList>
    </citation>
    <scope>NUCLEOTIDE SEQUENCE [LARGE SCALE GENOMIC DNA]</scope>
    <source>
        <strain evidence="4">CGMCC 1.15180</strain>
    </source>
</reference>
<keyword evidence="4" id="KW-1185">Reference proteome</keyword>
<evidence type="ECO:0000256" key="1">
    <source>
        <dbReference type="SAM" id="SignalP"/>
    </source>
</evidence>
<dbReference type="Proteomes" id="UP001597361">
    <property type="component" value="Unassembled WGS sequence"/>
</dbReference>
<evidence type="ECO:0000259" key="2">
    <source>
        <dbReference type="Pfam" id="PF18935"/>
    </source>
</evidence>
<dbReference type="EMBL" id="JBHUHR010000045">
    <property type="protein sequence ID" value="MFD2036573.1"/>
    <property type="molecule type" value="Genomic_DNA"/>
</dbReference>
<keyword evidence="1" id="KW-0732">Signal</keyword>
<name>A0ABW4VP66_9BACT</name>
<accession>A0ABW4VP66</accession>
<feature type="domain" description="DUF5683" evidence="2">
    <location>
        <begin position="46"/>
        <end position="190"/>
    </location>
</feature>
<gene>
    <name evidence="3" type="ORF">ACFSKL_17330</name>
</gene>
<organism evidence="3 4">
    <name type="scientific">Belliella marina</name>
    <dbReference type="NCBI Taxonomy" id="1644146"/>
    <lineage>
        <taxon>Bacteria</taxon>
        <taxon>Pseudomonadati</taxon>
        <taxon>Bacteroidota</taxon>
        <taxon>Cytophagia</taxon>
        <taxon>Cytophagales</taxon>
        <taxon>Cyclobacteriaceae</taxon>
        <taxon>Belliella</taxon>
    </lineage>
</organism>
<comment type="caution">
    <text evidence="3">The sequence shown here is derived from an EMBL/GenBank/DDBJ whole genome shotgun (WGS) entry which is preliminary data.</text>
</comment>
<feature type="signal peptide" evidence="1">
    <location>
        <begin position="1"/>
        <end position="29"/>
    </location>
</feature>
<evidence type="ECO:0000313" key="3">
    <source>
        <dbReference type="EMBL" id="MFD2036573.1"/>
    </source>
</evidence>
<feature type="chain" id="PRO_5045143718" evidence="1">
    <location>
        <begin position="30"/>
        <end position="190"/>
    </location>
</feature>
<sequence>MSKKCLAMVFPKTIAVFVLLAIYATPTSAQTKGDTVEIKLNEKLPKDPKIATLLSAILPGAGQVYNEKVWKLPIIYGGFATNLYFIDFNNRRYQLFREELGRFDAGDPNLNFPNMNRDALARNVDFWRRNRDLNFVVFGLIYILNIVDAQVDAHLSGFDISDDISLIYEPSYETLTAGGALVGVSLKLKF</sequence>
<protein>
    <submittedName>
        <fullName evidence="3">DUF5683 domain-containing protein</fullName>
    </submittedName>
</protein>
<dbReference type="RefSeq" id="WP_376887712.1">
    <property type="nucleotide sequence ID" value="NZ_JBHUHR010000045.1"/>
</dbReference>
<dbReference type="Pfam" id="PF18935">
    <property type="entry name" value="DUF5683"/>
    <property type="match status" value="1"/>
</dbReference>
<evidence type="ECO:0000313" key="4">
    <source>
        <dbReference type="Proteomes" id="UP001597361"/>
    </source>
</evidence>
<proteinExistence type="predicted"/>